<sequence length="530" mass="57631">MTASSTKSSELARIAAEAAGTRTFSVQFTLTHGTATGYDGTQPMAYVTSGDDDKDDPNSWPTDFCHFSAAGLSMSTSTWPSAMSAFSGRVRIGRVEGNGRRGSFSFGGHSVPNPGFLNHSTRKVEVLITMGTAHWSPTYRETLMQALLIEKLTNLAGERGVPVLHLHTPVAPVAQTGRSDPGDGSNERLRDAIGPCMRFSIGIDPARSETRLDFETELAALSEEYGFGLRLDDQRLNRVRGEWFTIRGFDRERYRQTRTQLFPDAPMSTPKRALIVSVVGPSRTGTTAAAVATLRARGIGVLAASISSMRKTTFINLVVPVADHAPSTLPPWSGGWLEALPRITDAAGFVAAPTGFAADLAAGFAADLEAESAARSADESPIADWMAAVSPAMRCSFPPSSRQTGAATTGRVPYPIWLWWQLPHRTVDTPALLAEVQAALRPHTRRCEVAYAQSRLCRGDVVRGRAKIIVMLSQEHRDHAAVQRLLADAAETAQERIRERLPAICRVDPSRIRLRLSPRERWLPYAEISG</sequence>
<dbReference type="RefSeq" id="WP_215785744.1">
    <property type="nucleotide sequence ID" value="NZ_JAHKKG010000003.1"/>
</dbReference>
<name>A0ABS5YKB2_9ACTN</name>
<evidence type="ECO:0000313" key="1">
    <source>
        <dbReference type="EMBL" id="MBU2663766.1"/>
    </source>
</evidence>
<accession>A0ABS5YKB2</accession>
<evidence type="ECO:0000313" key="2">
    <source>
        <dbReference type="Proteomes" id="UP001519654"/>
    </source>
</evidence>
<proteinExistence type="predicted"/>
<organism evidence="1 2">
    <name type="scientific">Paractinoplanes bogorensis</name>
    <dbReference type="NCBI Taxonomy" id="1610840"/>
    <lineage>
        <taxon>Bacteria</taxon>
        <taxon>Bacillati</taxon>
        <taxon>Actinomycetota</taxon>
        <taxon>Actinomycetes</taxon>
        <taxon>Micromonosporales</taxon>
        <taxon>Micromonosporaceae</taxon>
        <taxon>Paractinoplanes</taxon>
    </lineage>
</organism>
<dbReference type="EMBL" id="JAHKKG010000003">
    <property type="protein sequence ID" value="MBU2663766.1"/>
    <property type="molecule type" value="Genomic_DNA"/>
</dbReference>
<keyword evidence="2" id="KW-1185">Reference proteome</keyword>
<gene>
    <name evidence="1" type="ORF">KOI35_09625</name>
</gene>
<reference evidence="1 2" key="1">
    <citation type="submission" date="2021-06" db="EMBL/GenBank/DDBJ databases">
        <title>Actinoplanes lichenicola sp. nov., and Actinoplanes ovalisporus sp. nov., isolated from lichen in Thailand.</title>
        <authorList>
            <person name="Saeng-In P."/>
            <person name="Kanchanasin P."/>
            <person name="Yuki M."/>
            <person name="Kudo T."/>
            <person name="Ohkuma M."/>
            <person name="Phongsopitanun W."/>
            <person name="Tanasupawat S."/>
        </authorList>
    </citation>
    <scope>NUCLEOTIDE SEQUENCE [LARGE SCALE GENOMIC DNA]</scope>
    <source>
        <strain evidence="1 2">NBRC 110975</strain>
    </source>
</reference>
<comment type="caution">
    <text evidence="1">The sequence shown here is derived from an EMBL/GenBank/DDBJ whole genome shotgun (WGS) entry which is preliminary data.</text>
</comment>
<dbReference type="Proteomes" id="UP001519654">
    <property type="component" value="Unassembled WGS sequence"/>
</dbReference>
<protein>
    <submittedName>
        <fullName evidence="1">Uncharacterized protein</fullName>
    </submittedName>
</protein>